<gene>
    <name evidence="2" type="ORF">K444DRAFT_257261</name>
</gene>
<sequence length="113" mass="12115">MKGLVLLAMAPTQAQIGAKHITGNLLITTSFPSGRGAYYCYNATIHHTHSRGAYRHCSLLWNGNALEGPCMNAITHGSSACQNLPPSSILRIPRSDVPQTSKSSSILNLGMEH</sequence>
<keyword evidence="3" id="KW-1185">Reference proteome</keyword>
<name>A0A2J6SNF8_9HELO</name>
<evidence type="ECO:0000313" key="2">
    <source>
        <dbReference type="EMBL" id="PMD52250.1"/>
    </source>
</evidence>
<dbReference type="EMBL" id="KZ613912">
    <property type="protein sequence ID" value="PMD52250.1"/>
    <property type="molecule type" value="Genomic_DNA"/>
</dbReference>
<evidence type="ECO:0000256" key="1">
    <source>
        <dbReference type="SAM" id="MobiDB-lite"/>
    </source>
</evidence>
<feature type="region of interest" description="Disordered" evidence="1">
    <location>
        <begin position="93"/>
        <end position="113"/>
    </location>
</feature>
<dbReference type="Proteomes" id="UP000235371">
    <property type="component" value="Unassembled WGS sequence"/>
</dbReference>
<proteinExistence type="predicted"/>
<organism evidence="2 3">
    <name type="scientific">Hyaloscypha bicolor E</name>
    <dbReference type="NCBI Taxonomy" id="1095630"/>
    <lineage>
        <taxon>Eukaryota</taxon>
        <taxon>Fungi</taxon>
        <taxon>Dikarya</taxon>
        <taxon>Ascomycota</taxon>
        <taxon>Pezizomycotina</taxon>
        <taxon>Leotiomycetes</taxon>
        <taxon>Helotiales</taxon>
        <taxon>Hyaloscyphaceae</taxon>
        <taxon>Hyaloscypha</taxon>
        <taxon>Hyaloscypha bicolor</taxon>
    </lineage>
</organism>
<accession>A0A2J6SNF8</accession>
<evidence type="ECO:0000313" key="3">
    <source>
        <dbReference type="Proteomes" id="UP000235371"/>
    </source>
</evidence>
<feature type="compositionally biased region" description="Polar residues" evidence="1">
    <location>
        <begin position="97"/>
        <end position="107"/>
    </location>
</feature>
<protein>
    <submittedName>
        <fullName evidence="2">Uncharacterized protein</fullName>
    </submittedName>
</protein>
<dbReference type="InParanoid" id="A0A2J6SNF8"/>
<dbReference type="GeneID" id="36579450"/>
<reference evidence="2 3" key="1">
    <citation type="submission" date="2016-04" db="EMBL/GenBank/DDBJ databases">
        <title>A degradative enzymes factory behind the ericoid mycorrhizal symbiosis.</title>
        <authorList>
            <consortium name="DOE Joint Genome Institute"/>
            <person name="Martino E."/>
            <person name="Morin E."/>
            <person name="Grelet G."/>
            <person name="Kuo A."/>
            <person name="Kohler A."/>
            <person name="Daghino S."/>
            <person name="Barry K."/>
            <person name="Choi C."/>
            <person name="Cichocki N."/>
            <person name="Clum A."/>
            <person name="Copeland A."/>
            <person name="Hainaut M."/>
            <person name="Haridas S."/>
            <person name="Labutti K."/>
            <person name="Lindquist E."/>
            <person name="Lipzen A."/>
            <person name="Khouja H.-R."/>
            <person name="Murat C."/>
            <person name="Ohm R."/>
            <person name="Olson A."/>
            <person name="Spatafora J."/>
            <person name="Veneault-Fourrey C."/>
            <person name="Henrissat B."/>
            <person name="Grigoriev I."/>
            <person name="Martin F."/>
            <person name="Perotto S."/>
        </authorList>
    </citation>
    <scope>NUCLEOTIDE SEQUENCE [LARGE SCALE GENOMIC DNA]</scope>
    <source>
        <strain evidence="2 3">E</strain>
    </source>
</reference>
<dbReference type="RefSeq" id="XP_024729154.1">
    <property type="nucleotide sequence ID" value="XM_024871368.1"/>
</dbReference>
<dbReference type="AlphaFoldDB" id="A0A2J6SNF8"/>